<evidence type="ECO:0000256" key="4">
    <source>
        <dbReference type="ARBA" id="ARBA00022795"/>
    </source>
</evidence>
<keyword evidence="4" id="KW-1005">Bacterial flagellum biogenesis</keyword>
<keyword evidence="6" id="KW-0966">Cell projection</keyword>
<reference evidence="6 7" key="1">
    <citation type="submission" date="2024-08" db="EMBL/GenBank/DDBJ databases">
        <title>Whole-genome sequencing of halo(alkali)philic microorganisms from hypersaline lakes.</title>
        <authorList>
            <person name="Sorokin D.Y."/>
            <person name="Merkel A.Y."/>
            <person name="Messina E."/>
            <person name="Yakimov M."/>
        </authorList>
    </citation>
    <scope>NUCLEOTIDE SEQUENCE [LARGE SCALE GENOMIC DNA]</scope>
    <source>
        <strain evidence="6 7">AB-hyl4</strain>
    </source>
</reference>
<gene>
    <name evidence="6" type="primary">fliS</name>
    <name evidence="6" type="ORF">ACERK3_09905</name>
</gene>
<dbReference type="Proteomes" id="UP001575105">
    <property type="component" value="Unassembled WGS sequence"/>
</dbReference>
<keyword evidence="5" id="KW-0143">Chaperone</keyword>
<comment type="subcellular location">
    <subcellularLocation>
        <location evidence="1">Cytoplasm</location>
        <location evidence="1">Cytosol</location>
    </subcellularLocation>
</comment>
<evidence type="ECO:0000313" key="6">
    <source>
        <dbReference type="EMBL" id="MFA9478608.1"/>
    </source>
</evidence>
<proteinExistence type="inferred from homology"/>
<keyword evidence="3" id="KW-0963">Cytoplasm</keyword>
<evidence type="ECO:0000256" key="1">
    <source>
        <dbReference type="ARBA" id="ARBA00004514"/>
    </source>
</evidence>
<comment type="similarity">
    <text evidence="2">Belongs to the FliS family.</text>
</comment>
<dbReference type="NCBIfam" id="TIGR00208">
    <property type="entry name" value="fliS"/>
    <property type="match status" value="1"/>
</dbReference>
<accession>A0ABV4U6L6</accession>
<evidence type="ECO:0000256" key="2">
    <source>
        <dbReference type="ARBA" id="ARBA00008787"/>
    </source>
</evidence>
<keyword evidence="7" id="KW-1185">Reference proteome</keyword>
<evidence type="ECO:0000256" key="3">
    <source>
        <dbReference type="ARBA" id="ARBA00022490"/>
    </source>
</evidence>
<keyword evidence="6" id="KW-0282">Flagellum</keyword>
<organism evidence="6 7">
    <name type="scientific">Natronomicrosphaera hydrolytica</name>
    <dbReference type="NCBI Taxonomy" id="3242702"/>
    <lineage>
        <taxon>Bacteria</taxon>
        <taxon>Pseudomonadati</taxon>
        <taxon>Planctomycetota</taxon>
        <taxon>Phycisphaerae</taxon>
        <taxon>Phycisphaerales</taxon>
        <taxon>Phycisphaeraceae</taxon>
        <taxon>Natronomicrosphaera</taxon>
    </lineage>
</organism>
<dbReference type="CDD" id="cd16098">
    <property type="entry name" value="FliS"/>
    <property type="match status" value="1"/>
</dbReference>
<comment type="caution">
    <text evidence="6">The sequence shown here is derived from an EMBL/GenBank/DDBJ whole genome shotgun (WGS) entry which is preliminary data.</text>
</comment>
<dbReference type="InterPro" id="IPR036584">
    <property type="entry name" value="FliS_sf"/>
</dbReference>
<dbReference type="PANTHER" id="PTHR34773">
    <property type="entry name" value="FLAGELLAR SECRETION CHAPERONE FLIS"/>
    <property type="match status" value="1"/>
</dbReference>
<dbReference type="RefSeq" id="WP_425345534.1">
    <property type="nucleotide sequence ID" value="NZ_JBGUBD010000005.1"/>
</dbReference>
<dbReference type="SUPFAM" id="SSF101116">
    <property type="entry name" value="Flagellar export chaperone FliS"/>
    <property type="match status" value="1"/>
</dbReference>
<dbReference type="PANTHER" id="PTHR34773:SF1">
    <property type="entry name" value="FLAGELLAR SECRETION CHAPERONE FLIS"/>
    <property type="match status" value="1"/>
</dbReference>
<protein>
    <submittedName>
        <fullName evidence="6">Flagellar export chaperone FliS</fullName>
    </submittedName>
</protein>
<sequence length="154" mass="17149">MPAPATNPYLRTKIMTASPEQLRLMLYDGAIKFCRQGRDAIGRQDFEGSYTALSRAQKIVLELSSSLKHDADPELCKRLAALYTYIYRRLVDANTTRDLDAIDEAIRLIEYERETWQMVIRKAAVGDDTPTPPSVNPYAAGTGDGVLGRLSHSA</sequence>
<name>A0ABV4U6L6_9BACT</name>
<dbReference type="InterPro" id="IPR003713">
    <property type="entry name" value="FliS"/>
</dbReference>
<dbReference type="Pfam" id="PF02561">
    <property type="entry name" value="FliS"/>
    <property type="match status" value="1"/>
</dbReference>
<evidence type="ECO:0000313" key="7">
    <source>
        <dbReference type="Proteomes" id="UP001575105"/>
    </source>
</evidence>
<dbReference type="Gene3D" id="1.20.120.340">
    <property type="entry name" value="Flagellar protein FliS"/>
    <property type="match status" value="1"/>
</dbReference>
<keyword evidence="6" id="KW-0969">Cilium</keyword>
<dbReference type="EMBL" id="JBGUBD010000005">
    <property type="protein sequence ID" value="MFA9478608.1"/>
    <property type="molecule type" value="Genomic_DNA"/>
</dbReference>
<evidence type="ECO:0000256" key="5">
    <source>
        <dbReference type="ARBA" id="ARBA00023186"/>
    </source>
</evidence>